<dbReference type="Pfam" id="PF10069">
    <property type="entry name" value="DICT"/>
    <property type="match status" value="1"/>
</dbReference>
<dbReference type="AlphaFoldDB" id="A0A1I6GF05"/>
<dbReference type="InterPro" id="IPR016954">
    <property type="entry name" value="Uncharacterised_Vng0742h"/>
</dbReference>
<accession>A0A1I6GF05</accession>
<proteinExistence type="predicted"/>
<dbReference type="PIRSF" id="PIRSF030471">
    <property type="entry name" value="STR_Vng0742h_prd"/>
    <property type="match status" value="1"/>
</dbReference>
<keyword evidence="3" id="KW-1185">Reference proteome</keyword>
<dbReference type="RefSeq" id="WP_089805209.1">
    <property type="nucleotide sequence ID" value="NZ_FOYT01000001.1"/>
</dbReference>
<evidence type="ECO:0000313" key="3">
    <source>
        <dbReference type="Proteomes" id="UP000198531"/>
    </source>
</evidence>
<protein>
    <recommendedName>
        <fullName evidence="1">DICT domain-containing protein</fullName>
    </recommendedName>
</protein>
<dbReference type="EMBL" id="FOYT01000001">
    <property type="protein sequence ID" value="SFR40720.1"/>
    <property type="molecule type" value="Genomic_DNA"/>
</dbReference>
<dbReference type="OrthoDB" id="302327at2157"/>
<sequence>MRLQQFVESADERALSLVVVNRESPRPIQTMLEGLFDGQPVEVDERRLPDGDDDAVLLVDDGEIVASSPLAALQESILLVNSDLYITGTRAATDVEIPDVVAAMENVRFTLRGYPESNKEKLLLITISRYIERLALESDGGTHRASFQRLSRIDDELGTRRVYERLAASAVDTHVYGVPDWTPPPDFEVTMHGGWTPTFRDSWFVTFASESTDGPHAALVALETEPRVWDGFWTFDSGDTRRISRYIERRL</sequence>
<feature type="domain" description="DICT" evidence="1">
    <location>
        <begin position="116"/>
        <end position="212"/>
    </location>
</feature>
<name>A0A1I6GF05_9EURY</name>
<organism evidence="2 3">
    <name type="scientific">Halogeometricum rufum</name>
    <dbReference type="NCBI Taxonomy" id="553469"/>
    <lineage>
        <taxon>Archaea</taxon>
        <taxon>Methanobacteriati</taxon>
        <taxon>Methanobacteriota</taxon>
        <taxon>Stenosarchaea group</taxon>
        <taxon>Halobacteria</taxon>
        <taxon>Halobacteriales</taxon>
        <taxon>Haloferacaceae</taxon>
        <taxon>Halogeometricum</taxon>
    </lineage>
</organism>
<gene>
    <name evidence="2" type="ORF">SAMN04487947_1040</name>
</gene>
<evidence type="ECO:0000313" key="2">
    <source>
        <dbReference type="EMBL" id="SFR40720.1"/>
    </source>
</evidence>
<dbReference type="InterPro" id="IPR019278">
    <property type="entry name" value="DICT_dom"/>
</dbReference>
<reference evidence="3" key="1">
    <citation type="submission" date="2016-10" db="EMBL/GenBank/DDBJ databases">
        <authorList>
            <person name="Varghese N."/>
            <person name="Submissions S."/>
        </authorList>
    </citation>
    <scope>NUCLEOTIDE SEQUENCE [LARGE SCALE GENOMIC DNA]</scope>
    <source>
        <strain evidence="3">CGMCC 1.7736</strain>
    </source>
</reference>
<dbReference type="Proteomes" id="UP000198531">
    <property type="component" value="Unassembled WGS sequence"/>
</dbReference>
<evidence type="ECO:0000259" key="1">
    <source>
        <dbReference type="Pfam" id="PF10069"/>
    </source>
</evidence>